<evidence type="ECO:0000313" key="2">
    <source>
        <dbReference type="EMBL" id="KAJ7373405.1"/>
    </source>
</evidence>
<dbReference type="AlphaFoldDB" id="A0A9W9Z1U1"/>
<protein>
    <submittedName>
        <fullName evidence="2">Uncharacterized protein</fullName>
    </submittedName>
</protein>
<evidence type="ECO:0000256" key="1">
    <source>
        <dbReference type="SAM" id="MobiDB-lite"/>
    </source>
</evidence>
<dbReference type="Proteomes" id="UP001163046">
    <property type="component" value="Unassembled WGS sequence"/>
</dbReference>
<organism evidence="2 3">
    <name type="scientific">Desmophyllum pertusum</name>
    <dbReference type="NCBI Taxonomy" id="174260"/>
    <lineage>
        <taxon>Eukaryota</taxon>
        <taxon>Metazoa</taxon>
        <taxon>Cnidaria</taxon>
        <taxon>Anthozoa</taxon>
        <taxon>Hexacorallia</taxon>
        <taxon>Scleractinia</taxon>
        <taxon>Caryophylliina</taxon>
        <taxon>Caryophylliidae</taxon>
        <taxon>Desmophyllum</taxon>
    </lineage>
</organism>
<reference evidence="2" key="1">
    <citation type="submission" date="2023-01" db="EMBL/GenBank/DDBJ databases">
        <title>Genome assembly of the deep-sea coral Lophelia pertusa.</title>
        <authorList>
            <person name="Herrera S."/>
            <person name="Cordes E."/>
        </authorList>
    </citation>
    <scope>NUCLEOTIDE SEQUENCE</scope>
    <source>
        <strain evidence="2">USNM1676648</strain>
        <tissue evidence="2">Polyp</tissue>
    </source>
</reference>
<keyword evidence="3" id="KW-1185">Reference proteome</keyword>
<name>A0A9W9Z1U1_9CNID</name>
<dbReference type="EMBL" id="MU826831">
    <property type="protein sequence ID" value="KAJ7373405.1"/>
    <property type="molecule type" value="Genomic_DNA"/>
</dbReference>
<gene>
    <name evidence="2" type="ORF">OS493_012998</name>
</gene>
<sequence>MTGLVDLIELPPSQRYCGGSHTIMHPFRRSFKTTGSHFNQYVVIREDSDASVTLPRRDFIVPRDSNLKRYIKPKLPAIGQSNTREPSPPPEYMAEFNERP</sequence>
<proteinExistence type="predicted"/>
<feature type="region of interest" description="Disordered" evidence="1">
    <location>
        <begin position="74"/>
        <end position="100"/>
    </location>
</feature>
<evidence type="ECO:0000313" key="3">
    <source>
        <dbReference type="Proteomes" id="UP001163046"/>
    </source>
</evidence>
<comment type="caution">
    <text evidence="2">The sequence shown here is derived from an EMBL/GenBank/DDBJ whole genome shotgun (WGS) entry which is preliminary data.</text>
</comment>
<accession>A0A9W9Z1U1</accession>